<protein>
    <submittedName>
        <fullName evidence="1">Uncharacterized protein</fullName>
    </submittedName>
</protein>
<dbReference type="OrthoDB" id="8892459at2"/>
<gene>
    <name evidence="1" type="ORF">LHGZ1_1556</name>
</gene>
<sequence length="86" mass="9997">MDAAADTKDNRCATMHILLEDMQPTPAIRNNEKKFSEQYISSCRSSKRENVGFEARYYHRYYESNKDANLQQKANQALDSSIIMDE</sequence>
<organism evidence="1 2">
    <name type="scientific">Laribacter hongkongensis</name>
    <dbReference type="NCBI Taxonomy" id="168471"/>
    <lineage>
        <taxon>Bacteria</taxon>
        <taxon>Pseudomonadati</taxon>
        <taxon>Pseudomonadota</taxon>
        <taxon>Betaproteobacteria</taxon>
        <taxon>Neisseriales</taxon>
        <taxon>Aquaspirillaceae</taxon>
        <taxon>Laribacter</taxon>
    </lineage>
</organism>
<dbReference type="AlphaFoldDB" id="A0A248LI08"/>
<dbReference type="RefSeq" id="WP_147640152.1">
    <property type="nucleotide sequence ID" value="NZ_CP022115.1"/>
</dbReference>
<dbReference type="Proteomes" id="UP000197424">
    <property type="component" value="Chromosome"/>
</dbReference>
<reference evidence="2" key="1">
    <citation type="submission" date="2017-06" db="EMBL/GenBank/DDBJ databases">
        <title>Whole genome sequence of Laribacter hongkongensis LHGZ1.</title>
        <authorList>
            <person name="Chen D."/>
            <person name="Wu H."/>
            <person name="Chen J."/>
        </authorList>
    </citation>
    <scope>NUCLEOTIDE SEQUENCE [LARGE SCALE GENOMIC DNA]</scope>
    <source>
        <strain evidence="2">LHGZ1</strain>
    </source>
</reference>
<evidence type="ECO:0000313" key="2">
    <source>
        <dbReference type="Proteomes" id="UP000197424"/>
    </source>
</evidence>
<name>A0A248LI08_9NEIS</name>
<evidence type="ECO:0000313" key="1">
    <source>
        <dbReference type="EMBL" id="ASJ24387.1"/>
    </source>
</evidence>
<dbReference type="EMBL" id="CP022115">
    <property type="protein sequence ID" value="ASJ24387.1"/>
    <property type="molecule type" value="Genomic_DNA"/>
</dbReference>
<accession>A0A248LI08</accession>
<proteinExistence type="predicted"/>